<keyword evidence="3" id="KW-1185">Reference proteome</keyword>
<evidence type="ECO:0008006" key="4">
    <source>
        <dbReference type="Google" id="ProtNLM"/>
    </source>
</evidence>
<gene>
    <name evidence="2" type="ORF">E0F91_08815</name>
</gene>
<dbReference type="SUPFAM" id="SSF49464">
    <property type="entry name" value="Carboxypeptidase regulatory domain-like"/>
    <property type="match status" value="1"/>
</dbReference>
<dbReference type="Proteomes" id="UP000294644">
    <property type="component" value="Unassembled WGS sequence"/>
</dbReference>
<feature type="signal peptide" evidence="1">
    <location>
        <begin position="1"/>
        <end position="18"/>
    </location>
</feature>
<dbReference type="RefSeq" id="WP_132066063.1">
    <property type="nucleotide sequence ID" value="NZ_SMFN01000008.1"/>
</dbReference>
<keyword evidence="1" id="KW-0732">Signal</keyword>
<protein>
    <recommendedName>
        <fullName evidence="4">TonB-dependent receptor</fullName>
    </recommendedName>
</protein>
<dbReference type="OrthoDB" id="603275at2"/>
<accession>A0A4R5D0E2</accession>
<name>A0A4R5D0E2_9FLAO</name>
<evidence type="ECO:0000313" key="3">
    <source>
        <dbReference type="Proteomes" id="UP000294644"/>
    </source>
</evidence>
<dbReference type="Gene3D" id="2.60.40.1120">
    <property type="entry name" value="Carboxypeptidase-like, regulatory domain"/>
    <property type="match status" value="1"/>
</dbReference>
<evidence type="ECO:0000313" key="2">
    <source>
        <dbReference type="EMBL" id="TDE04404.1"/>
    </source>
</evidence>
<dbReference type="InterPro" id="IPR008969">
    <property type="entry name" value="CarboxyPept-like_regulatory"/>
</dbReference>
<sequence>MKKLVLLLFFLVIQYSNSQIIKGTILDSNGNPVTANILIKKPQTPQLIYQFTTTDSRGDYFVKLKEPLDSIIIAVTSYAHETDEKHLKILKNSETITLDFKLQTRITALKEVVITDTKKIIRKKDTLVYDSEKFKDGSEKVVEDLLKKLPGIKISENGEIKFNGKSIKKMLLDGDDLFDNQYIVGSKNMDAALLDKVEVIEKYSENSLLKGIYDSEDVAINLKLKKGKSEFSGNSKLGLGYKNKYDFNTTGIIINAKIKGFGVATYNNVGLNNSPYDFYSNNVSFEDLKENNSTARSLINQGNFYSPLEDKFHRINKTFYSSFNSLYKLSKKTILKVNVGIYDDQLSRNNKEETTITANNETFTFNQSENNIKSPKLYDGNIHIENKEREKLHWEYSGKLKYQEIKFVSNSINESLKQDNQITSINQYAKHHFNLTKKISDKSAFTSKTNFIKSSAPQQFILSPGISIDENDDTFIQQNNQDSRFDKITFSSTSNYLHTFNSFTWQVQAGFFSIQNKLKSLLRTVSENEQTFSDIDYSNDLKYNLNFPFLKTNWSYNKNKIGLRINLESQYFTINIEDFIKQKTIFENKMIVSPSLQFIYKFSQNTQINSSYSFNQNAPMENNLFEGIIQTGYRSFINNEFNLGFLKTHAYGINFNYNDLYHQNRLSIQLQHNQRDNNYFIRSLINNETSTTTAFLLNNGNQDYSATVNAEKYIHSLRSTFEFNTRYSISYTKNSINATEIRDIVSRNILLDFSMRIKLDKNTFLENKSYYMYYATVVQGGNENRFGSLKNALKLVYNLDKRIKTATVLNFISPDLSVDNNYLFLDTEITFSSKNKKIEYSLIGRNLTNNKNFETISISDFSRSISSHNLINRFVIVSVGFRF</sequence>
<comment type="caution">
    <text evidence="2">The sequence shown here is derived from an EMBL/GenBank/DDBJ whole genome shotgun (WGS) entry which is preliminary data.</text>
</comment>
<dbReference type="AlphaFoldDB" id="A0A4R5D0E2"/>
<feature type="chain" id="PRO_5020902091" description="TonB-dependent receptor" evidence="1">
    <location>
        <begin position="19"/>
        <end position="883"/>
    </location>
</feature>
<proteinExistence type="predicted"/>
<organism evidence="2 3">
    <name type="scientific">Flavobacterium sandaracinum</name>
    <dbReference type="NCBI Taxonomy" id="2541733"/>
    <lineage>
        <taxon>Bacteria</taxon>
        <taxon>Pseudomonadati</taxon>
        <taxon>Bacteroidota</taxon>
        <taxon>Flavobacteriia</taxon>
        <taxon>Flavobacteriales</taxon>
        <taxon>Flavobacteriaceae</taxon>
        <taxon>Flavobacterium</taxon>
    </lineage>
</organism>
<evidence type="ECO:0000256" key="1">
    <source>
        <dbReference type="SAM" id="SignalP"/>
    </source>
</evidence>
<dbReference type="EMBL" id="SMFN01000008">
    <property type="protein sequence ID" value="TDE04404.1"/>
    <property type="molecule type" value="Genomic_DNA"/>
</dbReference>
<dbReference type="SUPFAM" id="SSF56935">
    <property type="entry name" value="Porins"/>
    <property type="match status" value="1"/>
</dbReference>
<reference evidence="2 3" key="1">
    <citation type="submission" date="2019-03" db="EMBL/GenBank/DDBJ databases">
        <title>Flavobacterium LB-D12 sp. nov., isolated from arctic soil.</title>
        <authorList>
            <person name="Chaudhary D.K."/>
        </authorList>
    </citation>
    <scope>NUCLEOTIDE SEQUENCE [LARGE SCALE GENOMIC DNA]</scope>
    <source>
        <strain evidence="2 3">LB-D12</strain>
    </source>
</reference>